<name>A0A521DX53_9BACT</name>
<organism evidence="1 2">
    <name type="scientific">Fodinibius sediminis</name>
    <dbReference type="NCBI Taxonomy" id="1214077"/>
    <lineage>
        <taxon>Bacteria</taxon>
        <taxon>Pseudomonadati</taxon>
        <taxon>Balneolota</taxon>
        <taxon>Balneolia</taxon>
        <taxon>Balneolales</taxon>
        <taxon>Balneolaceae</taxon>
        <taxon>Fodinibius</taxon>
    </lineage>
</organism>
<sequence>MNNIGFIPQRREESPEGIEKNLAIHHLAPFLLTNIITKHLRRADTARLVTLSSEAHGLGARFFDLNNL</sequence>
<evidence type="ECO:0000313" key="2">
    <source>
        <dbReference type="Proteomes" id="UP000317593"/>
    </source>
</evidence>
<dbReference type="EMBL" id="FXTH01000012">
    <property type="protein sequence ID" value="SMO76293.1"/>
    <property type="molecule type" value="Genomic_DNA"/>
</dbReference>
<protein>
    <submittedName>
        <fullName evidence="1">Uncharacterized protein</fullName>
    </submittedName>
</protein>
<dbReference type="InterPro" id="IPR036291">
    <property type="entry name" value="NAD(P)-bd_dom_sf"/>
</dbReference>
<dbReference type="Gene3D" id="3.40.50.720">
    <property type="entry name" value="NAD(P)-binding Rossmann-like Domain"/>
    <property type="match status" value="1"/>
</dbReference>
<dbReference type="SUPFAM" id="SSF51735">
    <property type="entry name" value="NAD(P)-binding Rossmann-fold domains"/>
    <property type="match status" value="1"/>
</dbReference>
<dbReference type="Proteomes" id="UP000317593">
    <property type="component" value="Unassembled WGS sequence"/>
</dbReference>
<dbReference type="OrthoDB" id="597510at2"/>
<evidence type="ECO:0000313" key="1">
    <source>
        <dbReference type="EMBL" id="SMO76293.1"/>
    </source>
</evidence>
<accession>A0A521DX53</accession>
<gene>
    <name evidence="1" type="ORF">SAMN06265218_11232</name>
</gene>
<dbReference type="AlphaFoldDB" id="A0A521DX53"/>
<reference evidence="1 2" key="1">
    <citation type="submission" date="2017-05" db="EMBL/GenBank/DDBJ databases">
        <authorList>
            <person name="Varghese N."/>
            <person name="Submissions S."/>
        </authorList>
    </citation>
    <scope>NUCLEOTIDE SEQUENCE [LARGE SCALE GENOMIC DNA]</scope>
    <source>
        <strain evidence="1 2">DSM 21194</strain>
    </source>
</reference>
<dbReference type="RefSeq" id="WP_142715082.1">
    <property type="nucleotide sequence ID" value="NZ_FXTH01000012.1"/>
</dbReference>
<keyword evidence="2" id="KW-1185">Reference proteome</keyword>
<proteinExistence type="predicted"/>